<dbReference type="InterPro" id="IPR040079">
    <property type="entry name" value="Glutathione_S-Trfase"/>
</dbReference>
<dbReference type="InterPro" id="IPR005955">
    <property type="entry name" value="GST_Zeta"/>
</dbReference>
<dbReference type="PROSITE" id="PS50405">
    <property type="entry name" value="GST_CTER"/>
    <property type="match status" value="1"/>
</dbReference>
<organism evidence="4 5">
    <name type="scientific">Aquamicrobium terrae</name>
    <dbReference type="NCBI Taxonomy" id="1324945"/>
    <lineage>
        <taxon>Bacteria</taxon>
        <taxon>Pseudomonadati</taxon>
        <taxon>Pseudomonadota</taxon>
        <taxon>Alphaproteobacteria</taxon>
        <taxon>Hyphomicrobiales</taxon>
        <taxon>Phyllobacteriaceae</taxon>
        <taxon>Aquamicrobium</taxon>
    </lineage>
</organism>
<evidence type="ECO:0000313" key="4">
    <source>
        <dbReference type="EMBL" id="MET3791859.1"/>
    </source>
</evidence>
<comment type="caution">
    <text evidence="4">The sequence shown here is derived from an EMBL/GenBank/DDBJ whole genome shotgun (WGS) entry which is preliminary data.</text>
</comment>
<accession>A0ABV2MYH7</accession>
<sequence>MAPSEIAPVDLHAPGTGRLPAFTFYNYFRSSAAYRVRIALNLKGIVPARTVDLDIRVGEQKAEEFSEAIPHGLVPAFAWEGGSLTQSLAMIEWLDVLTPDRPRLIPADPEQASHVREIALAIACDIHPLNNLRVLSYLGGELEVPEARRLQWYRHWIAEGFTAVERILQRRRGAATFALGAQPTLADICIVPQVFNARRFDADLTAFPLIVEVAERCEALDAFARARPQAG</sequence>
<dbReference type="InterPro" id="IPR034330">
    <property type="entry name" value="GST_Zeta_C"/>
</dbReference>
<dbReference type="InterPro" id="IPR004045">
    <property type="entry name" value="Glutathione_S-Trfase_N"/>
</dbReference>
<feature type="domain" description="GST N-terminal" evidence="2">
    <location>
        <begin position="20"/>
        <end position="102"/>
    </location>
</feature>
<reference evidence="4 5" key="1">
    <citation type="submission" date="2024-06" db="EMBL/GenBank/DDBJ databases">
        <title>Genomic Encyclopedia of Type Strains, Phase IV (KMG-IV): sequencing the most valuable type-strain genomes for metagenomic binning, comparative biology and taxonomic classification.</title>
        <authorList>
            <person name="Goeker M."/>
        </authorList>
    </citation>
    <scope>NUCLEOTIDE SEQUENCE [LARGE SCALE GENOMIC DNA]</scope>
    <source>
        <strain evidence="4 5">DSM 27865</strain>
    </source>
</reference>
<dbReference type="NCBIfam" id="TIGR01262">
    <property type="entry name" value="maiA"/>
    <property type="match status" value="1"/>
</dbReference>
<name>A0ABV2MYH7_9HYPH</name>
<gene>
    <name evidence="4" type="ORF">ABID37_002069</name>
</gene>
<dbReference type="Gene3D" id="3.40.30.10">
    <property type="entry name" value="Glutaredoxin"/>
    <property type="match status" value="1"/>
</dbReference>
<evidence type="ECO:0000313" key="5">
    <source>
        <dbReference type="Proteomes" id="UP001549076"/>
    </source>
</evidence>
<dbReference type="PANTHER" id="PTHR42673">
    <property type="entry name" value="MALEYLACETOACETATE ISOMERASE"/>
    <property type="match status" value="1"/>
</dbReference>
<dbReference type="RefSeq" id="WP_354194321.1">
    <property type="nucleotide sequence ID" value="NZ_JBEPML010000006.1"/>
</dbReference>
<dbReference type="InterPro" id="IPR010987">
    <property type="entry name" value="Glutathione-S-Trfase_C-like"/>
</dbReference>
<dbReference type="Proteomes" id="UP001549076">
    <property type="component" value="Unassembled WGS sequence"/>
</dbReference>
<dbReference type="InterPro" id="IPR036249">
    <property type="entry name" value="Thioredoxin-like_sf"/>
</dbReference>
<dbReference type="PANTHER" id="PTHR42673:SF4">
    <property type="entry name" value="MALEYLACETOACETATE ISOMERASE"/>
    <property type="match status" value="1"/>
</dbReference>
<comment type="similarity">
    <text evidence="1">Belongs to the GST superfamily. Zeta family.</text>
</comment>
<evidence type="ECO:0000256" key="1">
    <source>
        <dbReference type="ARBA" id="ARBA00010007"/>
    </source>
</evidence>
<dbReference type="SUPFAM" id="SSF47616">
    <property type="entry name" value="GST C-terminal domain-like"/>
    <property type="match status" value="1"/>
</dbReference>
<dbReference type="SFLD" id="SFLDS00019">
    <property type="entry name" value="Glutathione_Transferase_(cytos"/>
    <property type="match status" value="1"/>
</dbReference>
<dbReference type="Gene3D" id="1.20.1050.10">
    <property type="match status" value="1"/>
</dbReference>
<dbReference type="InterPro" id="IPR036282">
    <property type="entry name" value="Glutathione-S-Trfase_C_sf"/>
</dbReference>
<dbReference type="EMBL" id="JBEPML010000006">
    <property type="protein sequence ID" value="MET3791859.1"/>
    <property type="molecule type" value="Genomic_DNA"/>
</dbReference>
<dbReference type="Pfam" id="PF13417">
    <property type="entry name" value="GST_N_3"/>
    <property type="match status" value="1"/>
</dbReference>
<protein>
    <submittedName>
        <fullName evidence="4">Maleylacetoacetate isomerase</fullName>
    </submittedName>
</protein>
<dbReference type="PROSITE" id="PS50404">
    <property type="entry name" value="GST_NTER"/>
    <property type="match status" value="1"/>
</dbReference>
<keyword evidence="5" id="KW-1185">Reference proteome</keyword>
<proteinExistence type="inferred from homology"/>
<keyword evidence="4" id="KW-0413">Isomerase</keyword>
<dbReference type="SUPFAM" id="SSF52833">
    <property type="entry name" value="Thioredoxin-like"/>
    <property type="match status" value="1"/>
</dbReference>
<dbReference type="CDD" id="cd03191">
    <property type="entry name" value="GST_C_Zeta"/>
    <property type="match status" value="1"/>
</dbReference>
<dbReference type="SFLD" id="SFLDG00358">
    <property type="entry name" value="Main_(cytGST)"/>
    <property type="match status" value="1"/>
</dbReference>
<evidence type="ECO:0000259" key="3">
    <source>
        <dbReference type="PROSITE" id="PS50405"/>
    </source>
</evidence>
<dbReference type="GO" id="GO:0016853">
    <property type="term" value="F:isomerase activity"/>
    <property type="evidence" value="ECO:0007669"/>
    <property type="project" value="UniProtKB-KW"/>
</dbReference>
<evidence type="ECO:0000259" key="2">
    <source>
        <dbReference type="PROSITE" id="PS50404"/>
    </source>
</evidence>
<feature type="domain" description="GST C-terminal" evidence="3">
    <location>
        <begin position="108"/>
        <end position="231"/>
    </location>
</feature>